<organism evidence="1 2">
    <name type="scientific">Blastopirellula marina</name>
    <dbReference type="NCBI Taxonomy" id="124"/>
    <lineage>
        <taxon>Bacteria</taxon>
        <taxon>Pseudomonadati</taxon>
        <taxon>Planctomycetota</taxon>
        <taxon>Planctomycetia</taxon>
        <taxon>Pirellulales</taxon>
        <taxon>Pirellulaceae</taxon>
        <taxon>Blastopirellula</taxon>
    </lineage>
</organism>
<reference evidence="1 2" key="1">
    <citation type="submission" date="2018-02" db="EMBL/GenBank/DDBJ databases">
        <title>Comparative genomes isolates from brazilian mangrove.</title>
        <authorList>
            <person name="Araujo J.E."/>
            <person name="Taketani R.G."/>
            <person name="Silva M.C.P."/>
            <person name="Loureco M.V."/>
            <person name="Andreote F.D."/>
        </authorList>
    </citation>
    <scope>NUCLEOTIDE SEQUENCE [LARGE SCALE GENOMIC DNA]</scope>
    <source>
        <strain evidence="1 2">NAP PRIS-MGV</strain>
    </source>
</reference>
<sequence length="124" mass="14235">MSAVKFDIIEHPQYVEFITAGDPTEKQWIELLHRIVEELERSGKSRVFVDASNMTTIPDSMVRYRMGIRTGETLSVSARIAVFYPLLKDDNFWETVATNRGALARSGNDRDELLAWLLQDDDRS</sequence>
<name>A0A2S8FLK2_9BACT</name>
<proteinExistence type="predicted"/>
<dbReference type="RefSeq" id="WP_105356180.1">
    <property type="nucleotide sequence ID" value="NZ_PUIB01000018.1"/>
</dbReference>
<dbReference type="AlphaFoldDB" id="A0A2S8FLK2"/>
<comment type="caution">
    <text evidence="1">The sequence shown here is derived from an EMBL/GenBank/DDBJ whole genome shotgun (WGS) entry which is preliminary data.</text>
</comment>
<evidence type="ECO:0000313" key="1">
    <source>
        <dbReference type="EMBL" id="PQO33046.1"/>
    </source>
</evidence>
<dbReference type="Proteomes" id="UP000239388">
    <property type="component" value="Unassembled WGS sequence"/>
</dbReference>
<evidence type="ECO:0008006" key="3">
    <source>
        <dbReference type="Google" id="ProtNLM"/>
    </source>
</evidence>
<evidence type="ECO:0000313" key="2">
    <source>
        <dbReference type="Proteomes" id="UP000239388"/>
    </source>
</evidence>
<gene>
    <name evidence="1" type="ORF">C5Y98_18090</name>
</gene>
<protein>
    <recommendedName>
        <fullName evidence="3">STAS/SEC14 domain-containing protein</fullName>
    </recommendedName>
</protein>
<accession>A0A2S8FLK2</accession>
<dbReference type="EMBL" id="PUIB01000018">
    <property type="protein sequence ID" value="PQO33046.1"/>
    <property type="molecule type" value="Genomic_DNA"/>
</dbReference>
<dbReference type="OrthoDB" id="282569at2"/>